<evidence type="ECO:0000313" key="1">
    <source>
        <dbReference type="EMBL" id="MPC75920.1"/>
    </source>
</evidence>
<organism evidence="1 2">
    <name type="scientific">Portunus trituberculatus</name>
    <name type="common">Swimming crab</name>
    <name type="synonym">Neptunus trituberculatus</name>
    <dbReference type="NCBI Taxonomy" id="210409"/>
    <lineage>
        <taxon>Eukaryota</taxon>
        <taxon>Metazoa</taxon>
        <taxon>Ecdysozoa</taxon>
        <taxon>Arthropoda</taxon>
        <taxon>Crustacea</taxon>
        <taxon>Multicrustacea</taxon>
        <taxon>Malacostraca</taxon>
        <taxon>Eumalacostraca</taxon>
        <taxon>Eucarida</taxon>
        <taxon>Decapoda</taxon>
        <taxon>Pleocyemata</taxon>
        <taxon>Brachyura</taxon>
        <taxon>Eubrachyura</taxon>
        <taxon>Portunoidea</taxon>
        <taxon>Portunidae</taxon>
        <taxon>Portuninae</taxon>
        <taxon>Portunus</taxon>
    </lineage>
</organism>
<name>A0A5B7HTV7_PORTR</name>
<reference evidence="1 2" key="1">
    <citation type="submission" date="2019-05" db="EMBL/GenBank/DDBJ databases">
        <title>Another draft genome of Portunus trituberculatus and its Hox gene families provides insights of decapod evolution.</title>
        <authorList>
            <person name="Jeong J.-H."/>
            <person name="Song I."/>
            <person name="Kim S."/>
            <person name="Choi T."/>
            <person name="Kim D."/>
            <person name="Ryu S."/>
            <person name="Kim W."/>
        </authorList>
    </citation>
    <scope>NUCLEOTIDE SEQUENCE [LARGE SCALE GENOMIC DNA]</scope>
    <source>
        <tissue evidence="1">Muscle</tissue>
    </source>
</reference>
<dbReference type="EMBL" id="VSRR010042175">
    <property type="protein sequence ID" value="MPC75920.1"/>
    <property type="molecule type" value="Genomic_DNA"/>
</dbReference>
<proteinExistence type="predicted"/>
<dbReference type="PROSITE" id="PS51257">
    <property type="entry name" value="PROKAR_LIPOPROTEIN"/>
    <property type="match status" value="1"/>
</dbReference>
<evidence type="ECO:0000313" key="2">
    <source>
        <dbReference type="Proteomes" id="UP000324222"/>
    </source>
</evidence>
<protein>
    <submittedName>
        <fullName evidence="1">Uncharacterized protein</fullName>
    </submittedName>
</protein>
<dbReference type="AlphaFoldDB" id="A0A5B7HTV7"/>
<gene>
    <name evidence="1" type="ORF">E2C01_070320</name>
</gene>
<dbReference type="Proteomes" id="UP000324222">
    <property type="component" value="Unassembled WGS sequence"/>
</dbReference>
<comment type="caution">
    <text evidence="1">The sequence shown here is derived from an EMBL/GenBank/DDBJ whole genome shotgun (WGS) entry which is preliminary data.</text>
</comment>
<sequence length="88" mass="9802">MRNARRRQSITTGGTVVSCLLLAAPPHPDLSITFTPFYSVQSARSDARGPPAPPLPRCCLLRLQFRLPLYLPIMFEKLQQSHSLARNG</sequence>
<keyword evidence="2" id="KW-1185">Reference proteome</keyword>
<accession>A0A5B7HTV7</accession>